<dbReference type="Proteomes" id="UP000186817">
    <property type="component" value="Unassembled WGS sequence"/>
</dbReference>
<dbReference type="PROSITE" id="PS50031">
    <property type="entry name" value="EH"/>
    <property type="match status" value="1"/>
</dbReference>
<dbReference type="AlphaFoldDB" id="A0A1Q9DSE7"/>
<dbReference type="OrthoDB" id="425480at2759"/>
<dbReference type="InterPro" id="IPR000261">
    <property type="entry name" value="EH_dom"/>
</dbReference>
<gene>
    <name evidence="4" type="ORF">AK812_SmicGene19495</name>
</gene>
<evidence type="ECO:0000256" key="1">
    <source>
        <dbReference type="SAM" id="MobiDB-lite"/>
    </source>
</evidence>
<dbReference type="EMBL" id="LSRX01000408">
    <property type="protein sequence ID" value="OLP98084.1"/>
    <property type="molecule type" value="Genomic_DNA"/>
</dbReference>
<name>A0A1Q9DSE7_SYMMI</name>
<evidence type="ECO:0000313" key="4">
    <source>
        <dbReference type="EMBL" id="OLP98084.1"/>
    </source>
</evidence>
<organism evidence="4 5">
    <name type="scientific">Symbiodinium microadriaticum</name>
    <name type="common">Dinoflagellate</name>
    <name type="synonym">Zooxanthella microadriatica</name>
    <dbReference type="NCBI Taxonomy" id="2951"/>
    <lineage>
        <taxon>Eukaryota</taxon>
        <taxon>Sar</taxon>
        <taxon>Alveolata</taxon>
        <taxon>Dinophyceae</taxon>
        <taxon>Suessiales</taxon>
        <taxon>Symbiodiniaceae</taxon>
        <taxon>Symbiodinium</taxon>
    </lineage>
</organism>
<sequence>MEGPGEELPADHSSLGQLGWTASASCLVPTRGRDGHQASADAALLEAVNAVLLHQSSVQDAVRSCDLGALLVLLKKGCLKSLRSPGAVDRAAEHAGPVLGFLIDFVVQRPDHILQVAEVINILLTSDDWVAALQEVMQDLVLQLTSEQQAVLGVQNDVLLAQLPQTAVDLAHEQASKLLQDAGQVRKELDRVRAGLGEGGLRFKSSVQELRFEPSYRSGGHVGVKRCGLGRKRQMESLQRSIQVSAETGEEGGEDASPSGWRSTTTPDGNRYYYHQRTKEIRRMPPGVATASASEASGRPKPWVGERVEVFSNSVRSWCPGFVERVGRAEVMIAFQLPHARANDWCKKTLPLGHPELRWVSRPPEAPLPAGSSVTVSRDMSTPMEEKRMMCKTSSGFFGTNLPTNWTEDEQQLYDALYAELETKTKRHPPDTTDDMDPVAAQQSDFIAQSGLPRRALREIWQVANPHLRANLGLEEFRACCRLVGHCQAITADSDDKALKRLRAGGGGLRADLRSACLGEPPKALPRFGGASLLEKAEKLISVLASSRSVVLIWLLVALVCEHVSSAKLVLWRDGEERYRTLVGVVGHEGSCEPSCVEKRDVVVPPNVFYKVKVEVAQVDMHSKDEHVNVKVQAFRTRDLLVNGDTCKCAVSTRGDVDCYSELLSGLDAKYGALVRMTFEPQASASWVTGDWGRCDAGFLIQTMWVMVASVAQSQLLIPYGRAIVMYSNSDSVFVDASPRGSGGKLQRHLQCTSRRLGVVDGILPRSEKLADRAMKIAGKSLKKLFAAKACVSLVSCSTGKYVVRRFSEHFRSFQDLMLSQDDGTFQFRMQATFHLKRVAAAGYVLADPYHGGEQSPAFGVAQGVPTLVSLDQAQQGSQSCSLDLMLLGTTEEMCRASTTHLTCPDASEGVFGRCCVPGSCPDDAIPPPSPCTTTEESPGLALVMAGFCEDVRCSPIEGREECERAAAAMGFTGSGGSAASAQLRLSDNLPLFCSWEFATADNGFPVLWLNKILGRGAEATERIPQLCRCGEPRPSRIYTWSQGDWSACSRSCGCSAGVL</sequence>
<dbReference type="CDD" id="cd00201">
    <property type="entry name" value="WW"/>
    <property type="match status" value="1"/>
</dbReference>
<feature type="domain" description="EH" evidence="3">
    <location>
        <begin position="410"/>
        <end position="484"/>
    </location>
</feature>
<dbReference type="InterPro" id="IPR001202">
    <property type="entry name" value="WW_dom"/>
</dbReference>
<proteinExistence type="predicted"/>
<evidence type="ECO:0000259" key="3">
    <source>
        <dbReference type="PROSITE" id="PS50031"/>
    </source>
</evidence>
<accession>A0A1Q9DSE7</accession>
<comment type="caution">
    <text evidence="4">The sequence shown here is derived from an EMBL/GenBank/DDBJ whole genome shotgun (WGS) entry which is preliminary data.</text>
</comment>
<keyword evidence="5" id="KW-1185">Reference proteome</keyword>
<protein>
    <recommendedName>
        <fullName evidence="6">WW domain-containing protein</fullName>
    </recommendedName>
</protein>
<evidence type="ECO:0000259" key="2">
    <source>
        <dbReference type="PROSITE" id="PS50020"/>
    </source>
</evidence>
<evidence type="ECO:0000313" key="5">
    <source>
        <dbReference type="Proteomes" id="UP000186817"/>
    </source>
</evidence>
<feature type="region of interest" description="Disordered" evidence="1">
    <location>
        <begin position="246"/>
        <end position="271"/>
    </location>
</feature>
<evidence type="ECO:0008006" key="6">
    <source>
        <dbReference type="Google" id="ProtNLM"/>
    </source>
</evidence>
<dbReference type="Gene3D" id="2.20.70.10">
    <property type="match status" value="1"/>
</dbReference>
<feature type="domain" description="WW" evidence="2">
    <location>
        <begin position="255"/>
        <end position="288"/>
    </location>
</feature>
<dbReference type="PROSITE" id="PS50020">
    <property type="entry name" value="WW_DOMAIN_2"/>
    <property type="match status" value="1"/>
</dbReference>
<reference evidence="4 5" key="1">
    <citation type="submission" date="2016-02" db="EMBL/GenBank/DDBJ databases">
        <title>Genome analysis of coral dinoflagellate symbionts highlights evolutionary adaptations to a symbiotic lifestyle.</title>
        <authorList>
            <person name="Aranda M."/>
            <person name="Li Y."/>
            <person name="Liew Y.J."/>
            <person name="Baumgarten S."/>
            <person name="Simakov O."/>
            <person name="Wilson M."/>
            <person name="Piel J."/>
            <person name="Ashoor H."/>
            <person name="Bougouffa S."/>
            <person name="Bajic V.B."/>
            <person name="Ryu T."/>
            <person name="Ravasi T."/>
            <person name="Bayer T."/>
            <person name="Micklem G."/>
            <person name="Kim H."/>
            <person name="Bhak J."/>
            <person name="Lajeunesse T.C."/>
            <person name="Voolstra C.R."/>
        </authorList>
    </citation>
    <scope>NUCLEOTIDE SEQUENCE [LARGE SCALE GENOMIC DNA]</scope>
    <source>
        <strain evidence="4 5">CCMP2467</strain>
    </source>
</reference>
<dbReference type="Gene3D" id="1.10.238.10">
    <property type="entry name" value="EF-hand"/>
    <property type="match status" value="1"/>
</dbReference>